<dbReference type="EMBL" id="FNZH01000012">
    <property type="protein sequence ID" value="SEJ77508.1"/>
    <property type="molecule type" value="Genomic_DNA"/>
</dbReference>
<dbReference type="STRING" id="1416801.SAMN05192553_11260"/>
<dbReference type="Pfam" id="PF13472">
    <property type="entry name" value="Lipase_GDSL_2"/>
    <property type="match status" value="1"/>
</dbReference>
<keyword evidence="5" id="KW-1185">Reference proteome</keyword>
<dbReference type="Gene3D" id="3.40.50.1820">
    <property type="entry name" value="alpha/beta hydrolase"/>
    <property type="match status" value="1"/>
</dbReference>
<evidence type="ECO:0000313" key="4">
    <source>
        <dbReference type="EMBL" id="SEJ77508.1"/>
    </source>
</evidence>
<evidence type="ECO:0000256" key="1">
    <source>
        <dbReference type="ARBA" id="ARBA00022801"/>
    </source>
</evidence>
<reference evidence="5" key="1">
    <citation type="submission" date="2016-10" db="EMBL/GenBank/DDBJ databases">
        <authorList>
            <person name="Varghese N."/>
            <person name="Submissions S."/>
        </authorList>
    </citation>
    <scope>NUCLEOTIDE SEQUENCE [LARGE SCALE GENOMIC DNA]</scope>
    <source>
        <strain evidence="5">IBRC-M 10761</strain>
    </source>
</reference>
<dbReference type="PANTHER" id="PTHR31988:SF19">
    <property type="entry name" value="9-O-ACETYL-N-ACETYLNEURAMINIC ACID DEACETYLASE-RELATED"/>
    <property type="match status" value="1"/>
</dbReference>
<accession>A0A1H7BJ63</accession>
<dbReference type="GO" id="GO:0016788">
    <property type="term" value="F:hydrolase activity, acting on ester bonds"/>
    <property type="evidence" value="ECO:0007669"/>
    <property type="project" value="UniProtKB-ARBA"/>
</dbReference>
<keyword evidence="1" id="KW-0378">Hydrolase</keyword>
<evidence type="ECO:0000313" key="5">
    <source>
        <dbReference type="Proteomes" id="UP000199403"/>
    </source>
</evidence>
<dbReference type="InterPro" id="IPR029058">
    <property type="entry name" value="AB_hydrolase_fold"/>
</dbReference>
<protein>
    <submittedName>
        <fullName evidence="4">Lysophospholipase L1</fullName>
    </submittedName>
</protein>
<dbReference type="SUPFAM" id="SSF53474">
    <property type="entry name" value="alpha/beta-Hydrolases"/>
    <property type="match status" value="1"/>
</dbReference>
<dbReference type="InterPro" id="IPR013830">
    <property type="entry name" value="SGNH_hydro"/>
</dbReference>
<feature type="domain" description="Sialate O-acetylesterase" evidence="2">
    <location>
        <begin position="28"/>
        <end position="264"/>
    </location>
</feature>
<sequence length="906" mass="101437">MKCFSAITGIFLHLLVLPPIDAPAQQALDLFIWAGQSNAQGWMGDASSYPEAGQELDESIRLHWTFVDHHSSGGKWVPLQAQAGRFPKGHFGPEVRFARELKKLGYNPAIFKYTKGATGLARDWKSPGEGGIYDRMTLSLDSAIRQLEETGFKVTVHGFIWIQGESDAGEEGTAQAYSSNLKQLIGDLRQNVVHVPDLKIILGVDEQHPFVKERPVVVEAQKRLAADDATIAFTSMLGLPKADATHLTPEGLVGHGKRVFDAYLSLLSENEKSQLTTFPGEKTEWNGFMRYTFRFEGRDAHVTLPEEPLRGNPWVWRARFPGWHTEMDQLLLSEGFHLAYVNTDDMYGSPTAVAVWDRFYQFLTTEWKLHPKVSLEGVSRGGLFIYNWAKRNPEKVNSLYAEAPVSDFNSWPGGFGGGKGSQVDWERLKTAYGFTSDEEALAYADHPVDNLEALAAAKVPIMHMIGLNDQVVPPEENTFVLVDRYIKLGGPATVVPCTEGTQALFGHHFPIETPRLGADFIRYHTALPQPLLNAESYHRQRQGIRKSLLTFQRNKTGRVAFLGGSITYNDGWRDSISNYLQKRFPDTEFQFINAGIPSMGSTPAAFRLQRDVLGAGSVDLLFAEAAVNDASNGRSAQEQVRAMEGIIRQVRRKDAYTDIVLMHFVDPPKMERYRRGQVPEVIEHHEKVADHYSIPSIHLAREVTERIDAGEFSWEDDFKDLHPSPFGQGVYFRSIKTFLENAWDETGAEDDGLEGYLLPQPLDPANYDNGVLIEPGRARIRHGWKLLPSWTPDDNAGTRANYTEVPMLVTQQEGAVLEFDFSGNAVGIAVAAGPDAGMIEYRIDNSDWQTQDLFTQWSSSLHLPWYYTLAAGLTDGAHVLQLRTVGERNPKSSGNACRIRYFYVNQ</sequence>
<dbReference type="InterPro" id="IPR036514">
    <property type="entry name" value="SGNH_hydro_sf"/>
</dbReference>
<feature type="domain" description="SGNH hydrolase-type esterase" evidence="3">
    <location>
        <begin position="561"/>
        <end position="728"/>
    </location>
</feature>
<dbReference type="InterPro" id="IPR005181">
    <property type="entry name" value="SASA"/>
</dbReference>
<dbReference type="SUPFAM" id="SSF52266">
    <property type="entry name" value="SGNH hydrolase"/>
    <property type="match status" value="2"/>
</dbReference>
<dbReference type="InterPro" id="IPR052940">
    <property type="entry name" value="Carb_Esterase_6"/>
</dbReference>
<organism evidence="4 5">
    <name type="scientific">Cyclobacterium xiamenense</name>
    <dbReference type="NCBI Taxonomy" id="1297121"/>
    <lineage>
        <taxon>Bacteria</taxon>
        <taxon>Pseudomonadati</taxon>
        <taxon>Bacteroidota</taxon>
        <taxon>Cytophagia</taxon>
        <taxon>Cytophagales</taxon>
        <taxon>Cyclobacteriaceae</taxon>
        <taxon>Cyclobacterium</taxon>
    </lineage>
</organism>
<dbReference type="Gene3D" id="3.40.50.1110">
    <property type="entry name" value="SGNH hydrolase"/>
    <property type="match status" value="2"/>
</dbReference>
<evidence type="ECO:0000259" key="3">
    <source>
        <dbReference type="Pfam" id="PF13472"/>
    </source>
</evidence>
<proteinExistence type="predicted"/>
<dbReference type="Pfam" id="PF03629">
    <property type="entry name" value="SASA"/>
    <property type="match status" value="1"/>
</dbReference>
<dbReference type="AlphaFoldDB" id="A0A1H7BJ63"/>
<dbReference type="RefSeq" id="WP_218145620.1">
    <property type="nucleotide sequence ID" value="NZ_FNZH01000012.1"/>
</dbReference>
<dbReference type="PANTHER" id="PTHR31988">
    <property type="entry name" value="ESTERASE, PUTATIVE (DUF303)-RELATED"/>
    <property type="match status" value="1"/>
</dbReference>
<dbReference type="Proteomes" id="UP000199403">
    <property type="component" value="Unassembled WGS sequence"/>
</dbReference>
<dbReference type="Gene3D" id="2.60.120.260">
    <property type="entry name" value="Galactose-binding domain-like"/>
    <property type="match status" value="1"/>
</dbReference>
<gene>
    <name evidence="4" type="ORF">SAMN05192553_11260</name>
</gene>
<name>A0A1H7BJ63_9BACT</name>
<evidence type="ECO:0000259" key="2">
    <source>
        <dbReference type="Pfam" id="PF03629"/>
    </source>
</evidence>